<dbReference type="PANTHER" id="PTHR38445:SF9">
    <property type="entry name" value="HTH-TYPE TRANSCRIPTIONAL REPRESSOR YTRA"/>
    <property type="match status" value="1"/>
</dbReference>
<dbReference type="PROSITE" id="PS50949">
    <property type="entry name" value="HTH_GNTR"/>
    <property type="match status" value="1"/>
</dbReference>
<organism evidence="5 6">
    <name type="scientific">Gordonia soli NBRC 108243</name>
    <dbReference type="NCBI Taxonomy" id="1223545"/>
    <lineage>
        <taxon>Bacteria</taxon>
        <taxon>Bacillati</taxon>
        <taxon>Actinomycetota</taxon>
        <taxon>Actinomycetes</taxon>
        <taxon>Mycobacteriales</taxon>
        <taxon>Gordoniaceae</taxon>
        <taxon>Gordonia</taxon>
    </lineage>
</organism>
<dbReference type="GO" id="GO:0003700">
    <property type="term" value="F:DNA-binding transcription factor activity"/>
    <property type="evidence" value="ECO:0007669"/>
    <property type="project" value="InterPro"/>
</dbReference>
<dbReference type="GO" id="GO:0003677">
    <property type="term" value="F:DNA binding"/>
    <property type="evidence" value="ECO:0007669"/>
    <property type="project" value="UniProtKB-KW"/>
</dbReference>
<dbReference type="InterPro" id="IPR036388">
    <property type="entry name" value="WH-like_DNA-bd_sf"/>
</dbReference>
<dbReference type="AlphaFoldDB" id="M0QMJ7"/>
<dbReference type="CDD" id="cd07377">
    <property type="entry name" value="WHTH_GntR"/>
    <property type="match status" value="1"/>
</dbReference>
<dbReference type="Gene3D" id="1.10.10.10">
    <property type="entry name" value="Winged helix-like DNA-binding domain superfamily/Winged helix DNA-binding domain"/>
    <property type="match status" value="1"/>
</dbReference>
<keyword evidence="1" id="KW-0805">Transcription regulation</keyword>
<dbReference type="eggNOG" id="COG1725">
    <property type="taxonomic scope" value="Bacteria"/>
</dbReference>
<dbReference type="SUPFAM" id="SSF46785">
    <property type="entry name" value="Winged helix' DNA-binding domain"/>
    <property type="match status" value="1"/>
</dbReference>
<keyword evidence="6" id="KW-1185">Reference proteome</keyword>
<feature type="domain" description="HTH gntR-type" evidence="4">
    <location>
        <begin position="31"/>
        <end position="99"/>
    </location>
</feature>
<name>M0QMJ7_9ACTN</name>
<comment type="caution">
    <text evidence="5">The sequence shown here is derived from an EMBL/GenBank/DDBJ whole genome shotgun (WGS) entry which is preliminary data.</text>
</comment>
<protein>
    <submittedName>
        <fullName evidence="5">Putative GntR family transcriptional regulator</fullName>
    </submittedName>
</protein>
<dbReference type="PANTHER" id="PTHR38445">
    <property type="entry name" value="HTH-TYPE TRANSCRIPTIONAL REPRESSOR YTRA"/>
    <property type="match status" value="1"/>
</dbReference>
<dbReference type="Proteomes" id="UP000011666">
    <property type="component" value="Unassembled WGS sequence"/>
</dbReference>
<dbReference type="InterPro" id="IPR036390">
    <property type="entry name" value="WH_DNA-bd_sf"/>
</dbReference>
<proteinExistence type="predicted"/>
<evidence type="ECO:0000313" key="6">
    <source>
        <dbReference type="Proteomes" id="UP000011666"/>
    </source>
</evidence>
<accession>M0QMJ7</accession>
<evidence type="ECO:0000259" key="4">
    <source>
        <dbReference type="PROSITE" id="PS50949"/>
    </source>
</evidence>
<keyword evidence="3" id="KW-0804">Transcription</keyword>
<gene>
    <name evidence="5" type="ORF">GS4_17_00280</name>
</gene>
<evidence type="ECO:0000256" key="3">
    <source>
        <dbReference type="ARBA" id="ARBA00023163"/>
    </source>
</evidence>
<reference evidence="5 6" key="1">
    <citation type="submission" date="2013-01" db="EMBL/GenBank/DDBJ databases">
        <title>Whole genome shotgun sequence of Gordonia soli NBRC 108243.</title>
        <authorList>
            <person name="Isaki-Nakamura S."/>
            <person name="Hosoyama A."/>
            <person name="Tsuchikane K."/>
            <person name="Ando Y."/>
            <person name="Baba S."/>
            <person name="Ohji S."/>
            <person name="Hamada M."/>
            <person name="Tamura T."/>
            <person name="Yamazoe A."/>
            <person name="Yamazaki S."/>
            <person name="Fujita N."/>
        </authorList>
    </citation>
    <scope>NUCLEOTIDE SEQUENCE [LARGE SCALE GENOMIC DNA]</scope>
    <source>
        <strain evidence="5 6">NBRC 108243</strain>
    </source>
</reference>
<dbReference type="InterPro" id="IPR000524">
    <property type="entry name" value="Tscrpt_reg_HTH_GntR"/>
</dbReference>
<keyword evidence="2" id="KW-0238">DNA-binding</keyword>
<sequence>MYVVSGGEGRVVSAEPVDLARLLTIDHESTTAPFEQLRAGVIAAIADGDLIVGERLPTVRRLAVSLGLAANTVAKSYRELESAGVIETRGRLGSYVRAAQGTALEQAQAATVRHVAALRTLGVDDATIVSLVTHATRAT</sequence>
<dbReference type="SMART" id="SM00345">
    <property type="entry name" value="HTH_GNTR"/>
    <property type="match status" value="1"/>
</dbReference>
<evidence type="ECO:0000313" key="5">
    <source>
        <dbReference type="EMBL" id="GAC68642.1"/>
    </source>
</evidence>
<dbReference type="EMBL" id="BANX01000017">
    <property type="protein sequence ID" value="GAC68642.1"/>
    <property type="molecule type" value="Genomic_DNA"/>
</dbReference>
<dbReference type="OrthoDB" id="4307011at2"/>
<dbReference type="Pfam" id="PF00392">
    <property type="entry name" value="GntR"/>
    <property type="match status" value="1"/>
</dbReference>
<evidence type="ECO:0000256" key="1">
    <source>
        <dbReference type="ARBA" id="ARBA00023015"/>
    </source>
</evidence>
<dbReference type="STRING" id="1223545.GS4_17_00280"/>
<evidence type="ECO:0000256" key="2">
    <source>
        <dbReference type="ARBA" id="ARBA00023125"/>
    </source>
</evidence>